<evidence type="ECO:0000313" key="4">
    <source>
        <dbReference type="Proteomes" id="UP000256478"/>
    </source>
</evidence>
<accession>A0A3E0TKS4</accession>
<dbReference type="AlphaFoldDB" id="A0A3E0TKS4"/>
<feature type="domain" description="Response regulatory" evidence="2">
    <location>
        <begin position="10"/>
        <end position="130"/>
    </location>
</feature>
<evidence type="ECO:0000256" key="1">
    <source>
        <dbReference type="PROSITE-ProRule" id="PRU00169"/>
    </source>
</evidence>
<dbReference type="InterPro" id="IPR001789">
    <property type="entry name" value="Sig_transdc_resp-reg_receiver"/>
</dbReference>
<comment type="caution">
    <text evidence="1">Lacks conserved residue(s) required for the propagation of feature annotation.</text>
</comment>
<organism evidence="3 4">
    <name type="scientific">Thalassotalea euphylliae</name>
    <dbReference type="NCBI Taxonomy" id="1655234"/>
    <lineage>
        <taxon>Bacteria</taxon>
        <taxon>Pseudomonadati</taxon>
        <taxon>Pseudomonadota</taxon>
        <taxon>Gammaproteobacteria</taxon>
        <taxon>Alteromonadales</taxon>
        <taxon>Colwelliaceae</taxon>
        <taxon>Thalassotalea</taxon>
    </lineage>
</organism>
<dbReference type="GO" id="GO:0000160">
    <property type="term" value="P:phosphorelay signal transduction system"/>
    <property type="evidence" value="ECO:0007669"/>
    <property type="project" value="InterPro"/>
</dbReference>
<proteinExistence type="predicted"/>
<gene>
    <name evidence="3" type="ORF">DXX93_00180</name>
</gene>
<dbReference type="OrthoDB" id="7298659at2"/>
<dbReference type="InterPro" id="IPR011990">
    <property type="entry name" value="TPR-like_helical_dom_sf"/>
</dbReference>
<dbReference type="EMBL" id="QUOU01000001">
    <property type="protein sequence ID" value="REL25118.1"/>
    <property type="molecule type" value="Genomic_DNA"/>
</dbReference>
<dbReference type="PROSITE" id="PS50110">
    <property type="entry name" value="RESPONSE_REGULATORY"/>
    <property type="match status" value="1"/>
</dbReference>
<name>A0A3E0TKS4_9GAMM</name>
<comment type="caution">
    <text evidence="3">The sequence shown here is derived from an EMBL/GenBank/DDBJ whole genome shotgun (WGS) entry which is preliminary data.</text>
</comment>
<dbReference type="Pfam" id="PF00072">
    <property type="entry name" value="Response_reg"/>
    <property type="match status" value="1"/>
</dbReference>
<dbReference type="Gene3D" id="1.25.40.10">
    <property type="entry name" value="Tetratricopeptide repeat domain"/>
    <property type="match status" value="1"/>
</dbReference>
<dbReference type="SMART" id="SM00448">
    <property type="entry name" value="REC"/>
    <property type="match status" value="1"/>
</dbReference>
<evidence type="ECO:0000259" key="2">
    <source>
        <dbReference type="PROSITE" id="PS50110"/>
    </source>
</evidence>
<dbReference type="InterPro" id="IPR011006">
    <property type="entry name" value="CheY-like_superfamily"/>
</dbReference>
<dbReference type="Gene3D" id="3.40.50.2300">
    <property type="match status" value="1"/>
</dbReference>
<sequence length="539" mass="62216">MALSNYRDKRFLIIDSLKPSRDLLKQFAFNLDPEVVEACGYANDIVLRCAQTHYDVLLLGYNLGESQKNGQQLLEELRENGLVNRQSVVILITAENSQAMVLAALEHKPDDYLTKPYRIKDLRDRLERCYRKKHHMKSIYQALDSSDANTAIELCNQAIDSNSPYKAECYGIKSRQLFELQEYEQAATIYRQFKHQRNCQWATIGLGKIALKQQDFSGAINLFTNLVEQHPLYLSSYDWLATCYEAIEQYIKAQEVLETAIKISPLSVKRIERFAKLCFDNGEFDKATQAFEQNYQLSYNSIHHKPDNAFNFSESLNLYADELTSSELKQRKLRVINALNETNKTFKSPDTRVQMQLHSARIMMKTHEEYDAQRILNNSESYIDKVSEQLTSETLIKASRLLNELDRKEIANTLINLVVEREPDNADLMAEVDMLLDESLKREEFVVAQKALNQAAQYYRQQNYGQALLGLFAAQQLYPNHIGIKLNFVQVLLAYYQESKDSSKLNEANDLLASLVGLPSNHPAYQRYQTLNQQYKSLI</sequence>
<dbReference type="RefSeq" id="WP_116006283.1">
    <property type="nucleotide sequence ID" value="NZ_QUOU01000001.1"/>
</dbReference>
<dbReference type="SUPFAM" id="SSF48452">
    <property type="entry name" value="TPR-like"/>
    <property type="match status" value="2"/>
</dbReference>
<reference evidence="3 4" key="1">
    <citation type="submission" date="2018-08" db="EMBL/GenBank/DDBJ databases">
        <title>Thalassotalea euphylliae genome.</title>
        <authorList>
            <person name="Summers S."/>
            <person name="Rice S.A."/>
            <person name="Freckelton M.L."/>
            <person name="Nedved B.T."/>
            <person name="Hadfield M.G."/>
        </authorList>
    </citation>
    <scope>NUCLEOTIDE SEQUENCE [LARGE SCALE GENOMIC DNA]</scope>
    <source>
        <strain evidence="3 4">H1</strain>
    </source>
</reference>
<dbReference type="Proteomes" id="UP000256478">
    <property type="component" value="Unassembled WGS sequence"/>
</dbReference>
<evidence type="ECO:0000313" key="3">
    <source>
        <dbReference type="EMBL" id="REL25118.1"/>
    </source>
</evidence>
<dbReference type="SUPFAM" id="SSF52172">
    <property type="entry name" value="CheY-like"/>
    <property type="match status" value="1"/>
</dbReference>
<protein>
    <submittedName>
        <fullName evidence="3">Response regulator</fullName>
    </submittedName>
</protein>